<sequence>MDFIALAKGLGLGILLVLAMIIPIEILRSRKEDQREALCLRMKESWREQEHRTSGMAEEDIIHLRETLRYARKEAGLWNKWDEEMSNKWT</sequence>
<dbReference type="AlphaFoldDB" id="A0A0F9SDV2"/>
<accession>A0A0F9SDV2</accession>
<gene>
    <name evidence="2" type="ORF">LCGC14_0483700</name>
</gene>
<protein>
    <submittedName>
        <fullName evidence="2">Uncharacterized protein</fullName>
    </submittedName>
</protein>
<keyword evidence="1" id="KW-0472">Membrane</keyword>
<organism evidence="2">
    <name type="scientific">marine sediment metagenome</name>
    <dbReference type="NCBI Taxonomy" id="412755"/>
    <lineage>
        <taxon>unclassified sequences</taxon>
        <taxon>metagenomes</taxon>
        <taxon>ecological metagenomes</taxon>
    </lineage>
</organism>
<proteinExistence type="predicted"/>
<evidence type="ECO:0000313" key="2">
    <source>
        <dbReference type="EMBL" id="KKN65194.1"/>
    </source>
</evidence>
<feature type="transmembrane region" description="Helical" evidence="1">
    <location>
        <begin position="6"/>
        <end position="27"/>
    </location>
</feature>
<dbReference type="EMBL" id="LAZR01000531">
    <property type="protein sequence ID" value="KKN65194.1"/>
    <property type="molecule type" value="Genomic_DNA"/>
</dbReference>
<comment type="caution">
    <text evidence="2">The sequence shown here is derived from an EMBL/GenBank/DDBJ whole genome shotgun (WGS) entry which is preliminary data.</text>
</comment>
<evidence type="ECO:0000256" key="1">
    <source>
        <dbReference type="SAM" id="Phobius"/>
    </source>
</evidence>
<reference evidence="2" key="1">
    <citation type="journal article" date="2015" name="Nature">
        <title>Complex archaea that bridge the gap between prokaryotes and eukaryotes.</title>
        <authorList>
            <person name="Spang A."/>
            <person name="Saw J.H."/>
            <person name="Jorgensen S.L."/>
            <person name="Zaremba-Niedzwiedzka K."/>
            <person name="Martijn J."/>
            <person name="Lind A.E."/>
            <person name="van Eijk R."/>
            <person name="Schleper C."/>
            <person name="Guy L."/>
            <person name="Ettema T.J."/>
        </authorList>
    </citation>
    <scope>NUCLEOTIDE SEQUENCE</scope>
</reference>
<name>A0A0F9SDV2_9ZZZZ</name>
<keyword evidence="1" id="KW-1133">Transmembrane helix</keyword>
<keyword evidence="1" id="KW-0812">Transmembrane</keyword>